<dbReference type="Gene3D" id="3.30.2320.10">
    <property type="entry name" value="hypothetical protein PF0899 domain"/>
    <property type="match status" value="1"/>
</dbReference>
<organism evidence="3 5">
    <name type="scientific">Parerythrobacter jejuensis</name>
    <dbReference type="NCBI Taxonomy" id="795812"/>
    <lineage>
        <taxon>Bacteria</taxon>
        <taxon>Pseudomonadati</taxon>
        <taxon>Pseudomonadota</taxon>
        <taxon>Alphaproteobacteria</taxon>
        <taxon>Sphingomonadales</taxon>
        <taxon>Erythrobacteraceae</taxon>
        <taxon>Parerythrobacter</taxon>
    </lineage>
</organism>
<reference evidence="3 5" key="1">
    <citation type="submission" date="2019-12" db="EMBL/GenBank/DDBJ databases">
        <title>Genomic-based taxomic classification of the family Erythrobacteraceae.</title>
        <authorList>
            <person name="Xu L."/>
        </authorList>
    </citation>
    <scope>NUCLEOTIDE SEQUENCE [LARGE SCALE GENOMIC DNA]</scope>
    <source>
        <strain evidence="3 5">JCM 16677</strain>
    </source>
</reference>
<gene>
    <name evidence="3" type="ORF">GRI94_02850</name>
    <name evidence="4" type="ORF">GRI94_16940</name>
</gene>
<dbReference type="OrthoDB" id="9786516at2"/>
<sequence length="382" mass="40325">MDTPTPETVPADAMDESFDIVARQDQSEADIKALRSDVDEVKARVDKIGRAAARPSISGASADAAEVKGFVDGYLRNGSTAEVKSVSGAAAADGGYAVPREIDAMIARELTEISPIRAIAQVVQTGSAGYRKLVSTGGTASGWVSETAARPETDTPQFSEIAPPTGELYANPAASQAMLDDAGFDLESWLASEIAMEFARAEGAAFVNGSGIDQPEGFLQVPTSVAADDARAFGSLQYVGSGDDTGFGSSPEGKLIDLVHTMKAGHRQGASFVMNSATLAEVRKLKTADGAFLWQPGMVEGQPDRLLGYPVIEAEDMPDVATGAFPVAFGNFRHGYLIAERTATQVLRDPFTNKPFVHFYATKRIGGQVLDSNAIKLLKIEL</sequence>
<dbReference type="AlphaFoldDB" id="A0A845AMV1"/>
<comment type="subcellular location">
    <subcellularLocation>
        <location evidence="1">Virion</location>
    </subcellularLocation>
</comment>
<protein>
    <submittedName>
        <fullName evidence="3">Phage major capsid protein</fullName>
    </submittedName>
</protein>
<dbReference type="RefSeq" id="WP_160778271.1">
    <property type="nucleotide sequence ID" value="NZ_BAAAZF010000001.1"/>
</dbReference>
<dbReference type="NCBIfam" id="TIGR01554">
    <property type="entry name" value="major_cap_HK97"/>
    <property type="match status" value="1"/>
</dbReference>
<dbReference type="EMBL" id="WTYE01000001">
    <property type="protein sequence ID" value="MXP30757.1"/>
    <property type="molecule type" value="Genomic_DNA"/>
</dbReference>
<dbReference type="InterPro" id="IPR024455">
    <property type="entry name" value="Phage_capsid"/>
</dbReference>
<dbReference type="SUPFAM" id="SSF56563">
    <property type="entry name" value="Major capsid protein gp5"/>
    <property type="match status" value="1"/>
</dbReference>
<dbReference type="EMBL" id="WTYE01000001">
    <property type="protein sequence ID" value="MXP33517.1"/>
    <property type="molecule type" value="Genomic_DNA"/>
</dbReference>
<dbReference type="Pfam" id="PF05065">
    <property type="entry name" value="Phage_capsid"/>
    <property type="match status" value="1"/>
</dbReference>
<dbReference type="InterPro" id="IPR054612">
    <property type="entry name" value="Phage_capsid-like_C"/>
</dbReference>
<feature type="domain" description="Phage capsid-like C-terminal" evidence="2">
    <location>
        <begin position="94"/>
        <end position="379"/>
    </location>
</feature>
<accession>A0A845AMV1</accession>
<comment type="caution">
    <text evidence="3">The sequence shown here is derived from an EMBL/GenBank/DDBJ whole genome shotgun (WGS) entry which is preliminary data.</text>
</comment>
<evidence type="ECO:0000313" key="4">
    <source>
        <dbReference type="EMBL" id="MXP33517.1"/>
    </source>
</evidence>
<evidence type="ECO:0000313" key="5">
    <source>
        <dbReference type="Proteomes" id="UP000446786"/>
    </source>
</evidence>
<evidence type="ECO:0000256" key="1">
    <source>
        <dbReference type="ARBA" id="ARBA00004328"/>
    </source>
</evidence>
<proteinExistence type="predicted"/>
<dbReference type="Gene3D" id="3.30.2400.10">
    <property type="entry name" value="Major capsid protein gp5"/>
    <property type="match status" value="1"/>
</dbReference>
<evidence type="ECO:0000259" key="2">
    <source>
        <dbReference type="Pfam" id="PF05065"/>
    </source>
</evidence>
<name>A0A845AMV1_9SPHN</name>
<evidence type="ECO:0000313" key="3">
    <source>
        <dbReference type="EMBL" id="MXP30757.1"/>
    </source>
</evidence>
<dbReference type="Proteomes" id="UP000446786">
    <property type="component" value="Unassembled WGS sequence"/>
</dbReference>
<keyword evidence="5" id="KW-1185">Reference proteome</keyword>